<sequence length="149" mass="16717">MYGGTEVETTSSSDLCVLVRQKESTSMLSPTSTPTLIHLLRGARSGALCNLCPSTQFVAVLRPPRRTMRTRRHLLFWVVFRVAPFLCVVTSPPRESDSSSRRCFLRNSLWIDGVLGTRLVLARKWCHVGLCEARTVRDGRASVKSRLLL</sequence>
<evidence type="ECO:0000313" key="1">
    <source>
        <dbReference type="Proteomes" id="UP000095287"/>
    </source>
</evidence>
<organism evidence="1 2">
    <name type="scientific">Steinernema glaseri</name>
    <dbReference type="NCBI Taxonomy" id="37863"/>
    <lineage>
        <taxon>Eukaryota</taxon>
        <taxon>Metazoa</taxon>
        <taxon>Ecdysozoa</taxon>
        <taxon>Nematoda</taxon>
        <taxon>Chromadorea</taxon>
        <taxon>Rhabditida</taxon>
        <taxon>Tylenchina</taxon>
        <taxon>Panagrolaimomorpha</taxon>
        <taxon>Strongyloidoidea</taxon>
        <taxon>Steinernematidae</taxon>
        <taxon>Steinernema</taxon>
    </lineage>
</organism>
<name>A0A1I7ZKW1_9BILA</name>
<keyword evidence="1" id="KW-1185">Reference proteome</keyword>
<accession>A0A1I7ZKW1</accession>
<reference evidence="2" key="1">
    <citation type="submission" date="2016-11" db="UniProtKB">
        <authorList>
            <consortium name="WormBaseParasite"/>
        </authorList>
    </citation>
    <scope>IDENTIFICATION</scope>
</reference>
<evidence type="ECO:0000313" key="2">
    <source>
        <dbReference type="WBParaSite" id="L893_g2757.t1"/>
    </source>
</evidence>
<dbReference type="AlphaFoldDB" id="A0A1I7ZKW1"/>
<dbReference type="WBParaSite" id="L893_g2757.t1">
    <property type="protein sequence ID" value="L893_g2757.t1"/>
    <property type="gene ID" value="L893_g2757"/>
</dbReference>
<dbReference type="Proteomes" id="UP000095287">
    <property type="component" value="Unplaced"/>
</dbReference>
<proteinExistence type="predicted"/>
<protein>
    <submittedName>
        <fullName evidence="2">Secreted protein</fullName>
    </submittedName>
</protein>